<dbReference type="InterPro" id="IPR020904">
    <property type="entry name" value="Sc_DH/Rdtase_CS"/>
</dbReference>
<dbReference type="Proteomes" id="UP000509510">
    <property type="component" value="Chromosome III"/>
</dbReference>
<dbReference type="OrthoDB" id="408683at2759"/>
<dbReference type="RefSeq" id="XP_035344297.1">
    <property type="nucleotide sequence ID" value="XM_035488404.1"/>
</dbReference>
<dbReference type="PROSITE" id="PS00061">
    <property type="entry name" value="ADH_SHORT"/>
    <property type="match status" value="1"/>
</dbReference>
<proteinExistence type="inferred from homology"/>
<feature type="compositionally biased region" description="Polar residues" evidence="4">
    <location>
        <begin position="558"/>
        <end position="570"/>
    </location>
</feature>
<feature type="domain" description="Ketoreductase" evidence="5">
    <location>
        <begin position="505"/>
        <end position="727"/>
    </location>
</feature>
<evidence type="ECO:0000256" key="3">
    <source>
        <dbReference type="ARBA" id="ARBA00022857"/>
    </source>
</evidence>
<accession>A0A7H8QVU8</accession>
<organism evidence="6 7">
    <name type="scientific">Talaromyces rugulosus</name>
    <name type="common">Penicillium rugulosum</name>
    <dbReference type="NCBI Taxonomy" id="121627"/>
    <lineage>
        <taxon>Eukaryota</taxon>
        <taxon>Fungi</taxon>
        <taxon>Dikarya</taxon>
        <taxon>Ascomycota</taxon>
        <taxon>Pezizomycotina</taxon>
        <taxon>Eurotiomycetes</taxon>
        <taxon>Eurotiomycetidae</taxon>
        <taxon>Eurotiales</taxon>
        <taxon>Trichocomaceae</taxon>
        <taxon>Talaromyces</taxon>
        <taxon>Talaromyces sect. Islandici</taxon>
    </lineage>
</organism>
<dbReference type="PANTHER" id="PTHR21027">
    <property type="entry name" value="TRNA-SPLICING ENDONUCLEASE SUBUNIT SEN54"/>
    <property type="match status" value="1"/>
</dbReference>
<dbReference type="InterPro" id="IPR024337">
    <property type="entry name" value="tRNA_splic_suSen54"/>
</dbReference>
<dbReference type="PRINTS" id="PR00080">
    <property type="entry name" value="SDRFAMILY"/>
</dbReference>
<keyword evidence="3" id="KW-0521">NADP</keyword>
<dbReference type="GO" id="GO:0000379">
    <property type="term" value="P:tRNA-type intron splice site recognition and cleavage"/>
    <property type="evidence" value="ECO:0007669"/>
    <property type="project" value="TreeGrafter"/>
</dbReference>
<dbReference type="PRINTS" id="PR00081">
    <property type="entry name" value="GDHRDH"/>
</dbReference>
<feature type="region of interest" description="Disordered" evidence="4">
    <location>
        <begin position="1"/>
        <end position="25"/>
    </location>
</feature>
<evidence type="ECO:0000313" key="6">
    <source>
        <dbReference type="EMBL" id="QKX58119.1"/>
    </source>
</evidence>
<evidence type="ECO:0000256" key="4">
    <source>
        <dbReference type="SAM" id="MobiDB-lite"/>
    </source>
</evidence>
<sequence>MADVDEDAIPRPAPGSSAAQADTDLSDEVQDFRFLNSLNILNTENGTLPRRGEKDYEPNPTELQFDVLSASRRAMHNAISHPRLHSSKTNMIGIYAPDGPTPLVTNVVKEPAQNDGDGDGDAAAAKPAKVVKDPMSGIPAESCVYVQNPKGIHFKSTGKMDRWNRAWLLPEEALYYLERGTLDIRWPASITAPLQEGDEESGLPMSLQAAYACLIGQSGLTLERFSVYTGLRRVGYTLIRAPSWYGDQDEDDLGVDDEIEHGPSFTASISNSWNRLYSSVSNLFGENYSEQGPLIGLNIPHSYNDIFRKLAIIPVEAVDQKKPPRRQTEAPFQFAYHVYKPSTPFKKTAPPEPDFRIAVVDARTQTTIPTLTQIRALVETSPLTPPRGDRVQHQLYMRLRHGYRSAILAVVDQGIVSYMRFTDAGFSNEKLYEIQGPPKGNKGGFRGLFRHIEHLRTPTCLCQAPLTRRTHISSTSVTTTTAAKTRRLSTRANPENTINTRLSERTALITGGSSGIGYAIAERFLQEGARRVILVGRQRKNLQDAADQLMRSLAFTQENGDGISSSSSEVATRMPEEDRSRPNTTIPGDDRIQLLVGDISTVKTWMGELEKEMANVDILINAAGISLSNILAKTSPDDISQTLQTNLEGAILTSRALLRACIRTRAKNHSSSSNQSGPLRSRCIINISSLLALKGITGTVPYAASKAGVLGLTSSMAVEAAEMLRGSKVVLRSNAIVPGIDFSKDHVNSLHTRIPLNRFGDPREVADAAVFLATNEYANNCILNLDGGLSAV</sequence>
<evidence type="ECO:0000256" key="1">
    <source>
        <dbReference type="ARBA" id="ARBA00005736"/>
    </source>
</evidence>
<dbReference type="Pfam" id="PF00106">
    <property type="entry name" value="adh_short"/>
    <property type="match status" value="1"/>
</dbReference>
<dbReference type="AlphaFoldDB" id="A0A7H8QVU8"/>
<dbReference type="FunFam" id="3.40.50.720:FF:000563">
    <property type="entry name" value="3-oxoacyl-acyl carrier protein reductase"/>
    <property type="match status" value="1"/>
</dbReference>
<dbReference type="InterPro" id="IPR024336">
    <property type="entry name" value="tRNA_splic_suSen54_N"/>
</dbReference>
<dbReference type="CDD" id="cd05233">
    <property type="entry name" value="SDR_c"/>
    <property type="match status" value="1"/>
</dbReference>
<dbReference type="InterPro" id="IPR036291">
    <property type="entry name" value="NAD(P)-bd_dom_sf"/>
</dbReference>
<dbReference type="KEGG" id="trg:TRUGW13939_05240"/>
<dbReference type="InterPro" id="IPR057326">
    <property type="entry name" value="KR_dom"/>
</dbReference>
<feature type="compositionally biased region" description="Low complexity" evidence="4">
    <location>
        <begin position="473"/>
        <end position="483"/>
    </location>
</feature>
<dbReference type="EMBL" id="CP055900">
    <property type="protein sequence ID" value="QKX58119.1"/>
    <property type="molecule type" value="Genomic_DNA"/>
</dbReference>
<evidence type="ECO:0000256" key="2">
    <source>
        <dbReference type="ARBA" id="ARBA00022694"/>
    </source>
</evidence>
<dbReference type="PANTHER" id="PTHR21027:SF1">
    <property type="entry name" value="TRNA-SPLICING ENDONUCLEASE SUBUNIT SEN54"/>
    <property type="match status" value="1"/>
</dbReference>
<dbReference type="InterPro" id="IPR002347">
    <property type="entry name" value="SDR_fam"/>
</dbReference>
<name>A0A7H8QVU8_TALRU</name>
<keyword evidence="7" id="KW-1185">Reference proteome</keyword>
<feature type="region of interest" description="Disordered" evidence="4">
    <location>
        <begin position="473"/>
        <end position="496"/>
    </location>
</feature>
<dbReference type="Pfam" id="PF12928">
    <property type="entry name" value="tRNA_int_end_N2"/>
    <property type="match status" value="1"/>
</dbReference>
<dbReference type="GeneID" id="55992738"/>
<dbReference type="SMART" id="SM00822">
    <property type="entry name" value="PKS_KR"/>
    <property type="match status" value="1"/>
</dbReference>
<comment type="similarity">
    <text evidence="1">Belongs to the SEN54 family.</text>
</comment>
<evidence type="ECO:0000313" key="7">
    <source>
        <dbReference type="Proteomes" id="UP000509510"/>
    </source>
</evidence>
<dbReference type="GO" id="GO:0000214">
    <property type="term" value="C:tRNA-intron endonuclease complex"/>
    <property type="evidence" value="ECO:0007669"/>
    <property type="project" value="TreeGrafter"/>
</dbReference>
<evidence type="ECO:0000259" key="5">
    <source>
        <dbReference type="SMART" id="SM00822"/>
    </source>
</evidence>
<dbReference type="Pfam" id="PF13561">
    <property type="entry name" value="adh_short_C2"/>
    <property type="match status" value="1"/>
</dbReference>
<keyword evidence="2" id="KW-0819">tRNA processing</keyword>
<protein>
    <recommendedName>
        <fullName evidence="5">Ketoreductase domain-containing protein</fullName>
    </recommendedName>
</protein>
<feature type="region of interest" description="Disordered" evidence="4">
    <location>
        <begin position="558"/>
        <end position="588"/>
    </location>
</feature>
<dbReference type="Gene3D" id="3.40.50.720">
    <property type="entry name" value="NAD(P)-binding Rossmann-like Domain"/>
    <property type="match status" value="1"/>
</dbReference>
<dbReference type="SUPFAM" id="SSF51735">
    <property type="entry name" value="NAD(P)-binding Rossmann-fold domains"/>
    <property type="match status" value="1"/>
</dbReference>
<gene>
    <name evidence="6" type="ORF">TRUGW13939_05240</name>
</gene>
<reference evidence="7" key="1">
    <citation type="submission" date="2020-06" db="EMBL/GenBank/DDBJ databases">
        <title>A chromosome-scale genome assembly of Talaromyces rugulosus W13939.</title>
        <authorList>
            <person name="Wang B."/>
            <person name="Guo L."/>
            <person name="Ye K."/>
            <person name="Wang L."/>
        </authorList>
    </citation>
    <scope>NUCLEOTIDE SEQUENCE [LARGE SCALE GENOMIC DNA]</scope>
    <source>
        <strain evidence="7">W13939</strain>
    </source>
</reference>